<dbReference type="Pfam" id="PF03088">
    <property type="entry name" value="Str_synth"/>
    <property type="match status" value="1"/>
</dbReference>
<sequence length="132" mass="15377">MIVLSEPSNHFADRDYLLALFEHKPDGRLLLYHFPSNELTVLVDGLYYPNGVQFDYLERCVFFSEMGNLRILKHCLASGYGSFSVVMDNLPGYPDNLRATRDFMLWVPFGETRLKDDSWLTEKPWLMDFIAT</sequence>
<evidence type="ECO:0000313" key="6">
    <source>
        <dbReference type="WBParaSite" id="GPUH_0002416501-mRNA-1"/>
    </source>
</evidence>
<dbReference type="WBParaSite" id="GPUH_0002416501-mRNA-1">
    <property type="protein sequence ID" value="GPUH_0002416501-mRNA-1"/>
    <property type="gene ID" value="GPUH_0002416501"/>
</dbReference>
<protein>
    <submittedName>
        <fullName evidence="6">Str_synth domain-containing protein</fullName>
    </submittedName>
</protein>
<dbReference type="GO" id="GO:0016787">
    <property type="term" value="F:hydrolase activity"/>
    <property type="evidence" value="ECO:0007669"/>
    <property type="project" value="TreeGrafter"/>
</dbReference>
<dbReference type="PANTHER" id="PTHR10426:SF124">
    <property type="entry name" value="STRICTOSIDINE SYNTHASE CONSERVED REGION DOMAIN-CONTAINING PROTEIN"/>
    <property type="match status" value="1"/>
</dbReference>
<dbReference type="InterPro" id="IPR011042">
    <property type="entry name" value="6-blade_b-propeller_TolB-like"/>
</dbReference>
<comment type="similarity">
    <text evidence="1">Belongs to the strictosidine synthase family.</text>
</comment>
<gene>
    <name evidence="4" type="ORF">GPUH_LOCUS24136</name>
</gene>
<dbReference type="GO" id="GO:0012505">
    <property type="term" value="C:endomembrane system"/>
    <property type="evidence" value="ECO:0007669"/>
    <property type="project" value="TreeGrafter"/>
</dbReference>
<organism evidence="6">
    <name type="scientific">Gongylonema pulchrum</name>
    <dbReference type="NCBI Taxonomy" id="637853"/>
    <lineage>
        <taxon>Eukaryota</taxon>
        <taxon>Metazoa</taxon>
        <taxon>Ecdysozoa</taxon>
        <taxon>Nematoda</taxon>
        <taxon>Chromadorea</taxon>
        <taxon>Rhabditida</taxon>
        <taxon>Spirurina</taxon>
        <taxon>Spiruromorpha</taxon>
        <taxon>Spiruroidea</taxon>
        <taxon>Gongylonematidae</taxon>
        <taxon>Gongylonema</taxon>
    </lineage>
</organism>
<reference evidence="4 5" key="2">
    <citation type="submission" date="2018-11" db="EMBL/GenBank/DDBJ databases">
        <authorList>
            <consortium name="Pathogen Informatics"/>
        </authorList>
    </citation>
    <scope>NUCLEOTIDE SEQUENCE [LARGE SCALE GENOMIC DNA]</scope>
</reference>
<keyword evidence="5" id="KW-1185">Reference proteome</keyword>
<dbReference type="InterPro" id="IPR018119">
    <property type="entry name" value="Strictosidine_synth_cons-reg"/>
</dbReference>
<dbReference type="Proteomes" id="UP000271098">
    <property type="component" value="Unassembled WGS sequence"/>
</dbReference>
<evidence type="ECO:0000256" key="2">
    <source>
        <dbReference type="ARBA" id="ARBA00023180"/>
    </source>
</evidence>
<feature type="domain" description="Strictosidine synthase conserved region" evidence="3">
    <location>
        <begin position="2"/>
        <end position="74"/>
    </location>
</feature>
<keyword evidence="2" id="KW-0325">Glycoprotein</keyword>
<proteinExistence type="inferred from homology"/>
<dbReference type="AlphaFoldDB" id="A0A183ET44"/>
<evidence type="ECO:0000313" key="5">
    <source>
        <dbReference type="Proteomes" id="UP000271098"/>
    </source>
</evidence>
<dbReference type="EMBL" id="UYRT01100206">
    <property type="protein sequence ID" value="VDN42440.1"/>
    <property type="molecule type" value="Genomic_DNA"/>
</dbReference>
<dbReference type="PANTHER" id="PTHR10426">
    <property type="entry name" value="STRICTOSIDINE SYNTHASE-RELATED"/>
    <property type="match status" value="1"/>
</dbReference>
<reference evidence="6" key="1">
    <citation type="submission" date="2016-06" db="UniProtKB">
        <authorList>
            <consortium name="WormBaseParasite"/>
        </authorList>
    </citation>
    <scope>IDENTIFICATION</scope>
</reference>
<name>A0A183ET44_9BILA</name>
<evidence type="ECO:0000313" key="4">
    <source>
        <dbReference type="EMBL" id="VDN42440.1"/>
    </source>
</evidence>
<evidence type="ECO:0000256" key="1">
    <source>
        <dbReference type="ARBA" id="ARBA00009191"/>
    </source>
</evidence>
<dbReference type="Gene3D" id="2.120.10.30">
    <property type="entry name" value="TolB, C-terminal domain"/>
    <property type="match status" value="1"/>
</dbReference>
<dbReference type="OrthoDB" id="5307922at2759"/>
<dbReference type="SUPFAM" id="SSF63829">
    <property type="entry name" value="Calcium-dependent phosphotriesterase"/>
    <property type="match status" value="1"/>
</dbReference>
<accession>A0A183ET44</accession>
<evidence type="ECO:0000259" key="3">
    <source>
        <dbReference type="Pfam" id="PF03088"/>
    </source>
</evidence>